<evidence type="ECO:0000313" key="1">
    <source>
        <dbReference type="EMBL" id="KOF82039.1"/>
    </source>
</evidence>
<organism evidence="1">
    <name type="scientific">Octopus bimaculoides</name>
    <name type="common">California two-spotted octopus</name>
    <dbReference type="NCBI Taxonomy" id="37653"/>
    <lineage>
        <taxon>Eukaryota</taxon>
        <taxon>Metazoa</taxon>
        <taxon>Spiralia</taxon>
        <taxon>Lophotrochozoa</taxon>
        <taxon>Mollusca</taxon>
        <taxon>Cephalopoda</taxon>
        <taxon>Coleoidea</taxon>
        <taxon>Octopodiformes</taxon>
        <taxon>Octopoda</taxon>
        <taxon>Incirrata</taxon>
        <taxon>Octopodidae</taxon>
        <taxon>Octopus</taxon>
    </lineage>
</organism>
<dbReference type="AlphaFoldDB" id="A0A0L8GYV5"/>
<reference evidence="1" key="1">
    <citation type="submission" date="2015-07" db="EMBL/GenBank/DDBJ databases">
        <title>MeaNS - Measles Nucleotide Surveillance Program.</title>
        <authorList>
            <person name="Tran T."/>
            <person name="Druce J."/>
        </authorList>
    </citation>
    <scope>NUCLEOTIDE SEQUENCE</scope>
    <source>
        <strain evidence="1">UCB-OBI-ISO-001</strain>
        <tissue evidence="1">Gonad</tissue>
    </source>
</reference>
<accession>A0A0L8GYV5</accession>
<name>A0A0L8GYV5_OCTBM</name>
<sequence length="61" mass="7445">MLFVCIFFLIHETGLFKNTNIYYHTIVSVFTYSFNSLHLLFWNFILPLKVSTFSSYFFHYM</sequence>
<gene>
    <name evidence="1" type="ORF">OCBIM_22025785mg</name>
</gene>
<protein>
    <submittedName>
        <fullName evidence="1">Uncharacterized protein</fullName>
    </submittedName>
</protein>
<dbReference type="EMBL" id="KQ419904">
    <property type="protein sequence ID" value="KOF82039.1"/>
    <property type="molecule type" value="Genomic_DNA"/>
</dbReference>
<proteinExistence type="predicted"/>